<protein>
    <submittedName>
        <fullName evidence="1">Uncharacterized protein</fullName>
    </submittedName>
</protein>
<reference evidence="1 2" key="1">
    <citation type="submission" date="2020-08" db="EMBL/GenBank/DDBJ databases">
        <title>Genomic Encyclopedia of Type Strains, Phase III (KMG-III): the genomes of soil and plant-associated and newly described type strains.</title>
        <authorList>
            <person name="Whitman W."/>
        </authorList>
    </citation>
    <scope>NUCLEOTIDE SEQUENCE [LARGE SCALE GENOMIC DNA]</scope>
    <source>
        <strain evidence="1 2">CECT 8075</strain>
    </source>
</reference>
<comment type="caution">
    <text evidence="1">The sequence shown here is derived from an EMBL/GenBank/DDBJ whole genome shotgun (WGS) entry which is preliminary data.</text>
</comment>
<accession>A0A7W5DW21</accession>
<gene>
    <name evidence="1" type="ORF">FHS27_001260</name>
</gene>
<dbReference type="RefSeq" id="WP_184303025.1">
    <property type="nucleotide sequence ID" value="NZ_JACHXU010000003.1"/>
</dbReference>
<organism evidence="1 2">
    <name type="scientific">Aporhodopirellula rubra</name>
    <dbReference type="NCBI Taxonomy" id="980271"/>
    <lineage>
        <taxon>Bacteria</taxon>
        <taxon>Pseudomonadati</taxon>
        <taxon>Planctomycetota</taxon>
        <taxon>Planctomycetia</taxon>
        <taxon>Pirellulales</taxon>
        <taxon>Pirellulaceae</taxon>
        <taxon>Aporhodopirellula</taxon>
    </lineage>
</organism>
<dbReference type="Proteomes" id="UP000536179">
    <property type="component" value="Unassembled WGS sequence"/>
</dbReference>
<sequence length="101" mass="10521">MPIKVDDDVLVFATSFDRAADSLSRMVASGDPDHVTGGIINGLDLAVFIQLEQVAIGAAGSHPATGRDAAGRDFDEVNRIGGPADSDDCPLSASLRRIFPP</sequence>
<evidence type="ECO:0000313" key="1">
    <source>
        <dbReference type="EMBL" id="MBB3205460.1"/>
    </source>
</evidence>
<dbReference type="AlphaFoldDB" id="A0A7W5DW21"/>
<proteinExistence type="predicted"/>
<dbReference type="EMBL" id="JACHXU010000003">
    <property type="protein sequence ID" value="MBB3205460.1"/>
    <property type="molecule type" value="Genomic_DNA"/>
</dbReference>
<evidence type="ECO:0000313" key="2">
    <source>
        <dbReference type="Proteomes" id="UP000536179"/>
    </source>
</evidence>
<name>A0A7W5DW21_9BACT</name>
<keyword evidence="2" id="KW-1185">Reference proteome</keyword>